<evidence type="ECO:0000313" key="2">
    <source>
        <dbReference type="EMBL" id="ANU38999.1"/>
    </source>
</evidence>
<dbReference type="EMBL" id="CP016415">
    <property type="protein sequence ID" value="ANU38999.1"/>
    <property type="molecule type" value="Genomic_DNA"/>
</dbReference>
<accession>A0A1C7FJ07</accession>
<name>A0A1C7FJ07_9VIBR</name>
<organism evidence="2 3">
    <name type="scientific">Vibrio scophthalmi</name>
    <dbReference type="NCBI Taxonomy" id="45658"/>
    <lineage>
        <taxon>Bacteria</taxon>
        <taxon>Pseudomonadati</taxon>
        <taxon>Pseudomonadota</taxon>
        <taxon>Gammaproteobacteria</taxon>
        <taxon>Vibrionales</taxon>
        <taxon>Vibrionaceae</taxon>
        <taxon>Vibrio</taxon>
    </lineage>
</organism>
<evidence type="ECO:0000313" key="3">
    <source>
        <dbReference type="Proteomes" id="UP000092528"/>
    </source>
</evidence>
<dbReference type="GeneID" id="96874167"/>
<proteinExistence type="predicted"/>
<dbReference type="Proteomes" id="UP000092528">
    <property type="component" value="Chromosome 2"/>
</dbReference>
<dbReference type="PATRIC" id="fig|45658.7.peg.3930"/>
<evidence type="ECO:0008006" key="4">
    <source>
        <dbReference type="Google" id="ProtNLM"/>
    </source>
</evidence>
<dbReference type="AlphaFoldDB" id="A0A1C7FJ07"/>
<reference evidence="2 3" key="1">
    <citation type="submission" date="2016-07" db="EMBL/GenBank/DDBJ databases">
        <title>Genome sequencing of Vibrio scophthalmi strain VS-05, an isolated from Paralichthys olivaceus.</title>
        <authorList>
            <person name="Han H.-J."/>
        </authorList>
    </citation>
    <scope>NUCLEOTIDE SEQUENCE [LARGE SCALE GENOMIC DNA]</scope>
    <source>
        <strain evidence="2 3">VS-05</strain>
    </source>
</reference>
<keyword evidence="3" id="KW-1185">Reference proteome</keyword>
<dbReference type="PROSITE" id="PS51257">
    <property type="entry name" value="PROKAR_LIPOPROTEIN"/>
    <property type="match status" value="1"/>
</dbReference>
<evidence type="ECO:0000256" key="1">
    <source>
        <dbReference type="SAM" id="Coils"/>
    </source>
</evidence>
<protein>
    <recommendedName>
        <fullName evidence="4">Lipoprotein</fullName>
    </recommendedName>
</protein>
<gene>
    <name evidence="2" type="ORF">VSVS05_03963</name>
</gene>
<dbReference type="RefSeq" id="WP_009388123.1">
    <property type="nucleotide sequence ID" value="NZ_CP016415.1"/>
</dbReference>
<keyword evidence="1" id="KW-0175">Coiled coil</keyword>
<sequence>MKKYLTALMLVTALTGCDDASKAIEQAQDAANDAVDSLQEKIESVDLESLNLDQFGEAAESAEKLAESVQEALTVDFADQNALTEAKEHIANAYACLVDVSSESTAEKLMNKVMETISNQEAQSLIERSIDKAKEAQECVM</sequence>
<feature type="coiled-coil region" evidence="1">
    <location>
        <begin position="21"/>
        <end position="72"/>
    </location>
</feature>